<evidence type="ECO:0000256" key="10">
    <source>
        <dbReference type="ARBA" id="ARBA00030399"/>
    </source>
</evidence>
<dbReference type="EC" id="2.1.1.176" evidence="3"/>
<dbReference type="Gene3D" id="1.10.940.10">
    <property type="entry name" value="NusB-like"/>
    <property type="match status" value="1"/>
</dbReference>
<evidence type="ECO:0000256" key="8">
    <source>
        <dbReference type="ARBA" id="ARBA00022691"/>
    </source>
</evidence>
<dbReference type="InterPro" id="IPR011023">
    <property type="entry name" value="Nop2p"/>
</dbReference>
<dbReference type="Gene3D" id="3.30.70.1170">
    <property type="entry name" value="Sun protein, domain 3"/>
    <property type="match status" value="1"/>
</dbReference>
<dbReference type="InterPro" id="IPR006027">
    <property type="entry name" value="NusB_RsmB_TIM44"/>
</dbReference>
<comment type="caution">
    <text evidence="15">The sequence shown here is derived from an EMBL/GenBank/DDBJ whole genome shotgun (WGS) entry which is preliminary data.</text>
</comment>
<comment type="subcellular location">
    <subcellularLocation>
        <location evidence="2">Cytoplasm</location>
    </subcellularLocation>
</comment>
<dbReference type="InterPro" id="IPR029063">
    <property type="entry name" value="SAM-dependent_MTases_sf"/>
</dbReference>
<dbReference type="InterPro" id="IPR004573">
    <property type="entry name" value="rRNA_ssu_MeTfrase_B"/>
</dbReference>
<evidence type="ECO:0000259" key="14">
    <source>
        <dbReference type="PROSITE" id="PS51686"/>
    </source>
</evidence>
<feature type="binding site" evidence="13">
    <location>
        <begin position="263"/>
        <end position="269"/>
    </location>
    <ligand>
        <name>S-adenosyl-L-methionine</name>
        <dbReference type="ChEBI" id="CHEBI:59789"/>
    </ligand>
</feature>
<name>A0ABR9ZMI8_9FIRM</name>
<dbReference type="GO" id="GO:0032259">
    <property type="term" value="P:methylation"/>
    <property type="evidence" value="ECO:0007669"/>
    <property type="project" value="UniProtKB-KW"/>
</dbReference>
<protein>
    <recommendedName>
        <fullName evidence="3">16S rRNA (cytosine(967)-C(5))-methyltransferase</fullName>
        <ecNumber evidence="3">2.1.1.176</ecNumber>
    </recommendedName>
    <alternativeName>
        <fullName evidence="10">16S rRNA m5C967 methyltransferase</fullName>
    </alternativeName>
    <alternativeName>
        <fullName evidence="11">rRNA (cytosine-C(5)-)-methyltransferase RsmB</fullName>
    </alternativeName>
</protein>
<dbReference type="PANTHER" id="PTHR22807">
    <property type="entry name" value="NOP2 YEAST -RELATED NOL1/NOP2/FMU SUN DOMAIN-CONTAINING"/>
    <property type="match status" value="1"/>
</dbReference>
<evidence type="ECO:0000256" key="13">
    <source>
        <dbReference type="PROSITE-ProRule" id="PRU01023"/>
    </source>
</evidence>
<sequence>MKINARKMALRILGQIDTEKSFSHIALNRYFDQYDMDSVDRRFISYLVLGVLENKMLLDFYIRKLSKLRFGKIHHEVVNILRMGLYQIEFMSKVPDSAAVDECVKLAKKISPEQGKYVNGVLRTFIREKNKIELPDAKRHPSTHLSILYSHPEWLVERWIAQFGKNFTETLLKANNNRPNLIIRVNPLKITVSSLQKRLDEAGVVYEPSLYIKDALVIKSLNALSFETLPGFEEGLFQVQDESSMFVGILSDVKAGQTVVDVCAAPGGKATHVAQLMNNTGVVYARDLHEHKLSLIMENVERLGLKNVKAQVFDAALFDKELEHKADVVLVDAPCSGLGIIRRKPDIKYNKSIEELAGLSDLQKRILSTSSEYVKDQGTLIYSTCTLNLEENEAVVNWFLEHHPKFRLDRDQGGHLSKARRMLLTEKGIDLVMDTEMLKLFPNKHGTDGFFIAKMIKIG</sequence>
<gene>
    <name evidence="15" type="primary">rsmB</name>
    <name evidence="15" type="ORF">ISU02_01010</name>
</gene>
<dbReference type="NCBIfam" id="TIGR00446">
    <property type="entry name" value="nop2p"/>
    <property type="match status" value="1"/>
</dbReference>
<evidence type="ECO:0000256" key="2">
    <source>
        <dbReference type="ARBA" id="ARBA00004496"/>
    </source>
</evidence>
<dbReference type="SUPFAM" id="SSF48013">
    <property type="entry name" value="NusB-like"/>
    <property type="match status" value="1"/>
</dbReference>
<dbReference type="RefSeq" id="WP_194699919.1">
    <property type="nucleotide sequence ID" value="NZ_JADKNH010000001.1"/>
</dbReference>
<accession>A0ABR9ZMI8</accession>
<keyword evidence="6 13" id="KW-0489">Methyltransferase</keyword>
<dbReference type="Proteomes" id="UP000614200">
    <property type="component" value="Unassembled WGS sequence"/>
</dbReference>
<keyword evidence="5" id="KW-0698">rRNA processing</keyword>
<dbReference type="GO" id="GO:0008168">
    <property type="term" value="F:methyltransferase activity"/>
    <property type="evidence" value="ECO:0007669"/>
    <property type="project" value="UniProtKB-KW"/>
</dbReference>
<dbReference type="PANTHER" id="PTHR22807:SF53">
    <property type="entry name" value="RIBOSOMAL RNA SMALL SUBUNIT METHYLTRANSFERASE B-RELATED"/>
    <property type="match status" value="1"/>
</dbReference>
<dbReference type="Pfam" id="PF22458">
    <property type="entry name" value="RsmF-B_ferredox"/>
    <property type="match status" value="1"/>
</dbReference>
<evidence type="ECO:0000313" key="16">
    <source>
        <dbReference type="Proteomes" id="UP000614200"/>
    </source>
</evidence>
<feature type="binding site" evidence="13">
    <location>
        <position position="314"/>
    </location>
    <ligand>
        <name>S-adenosyl-L-methionine</name>
        <dbReference type="ChEBI" id="CHEBI:59789"/>
    </ligand>
</feature>
<evidence type="ECO:0000256" key="11">
    <source>
        <dbReference type="ARBA" id="ARBA00031088"/>
    </source>
</evidence>
<comment type="function">
    <text evidence="1">Specifically methylates the cytosine at position 967 (m5C967) of 16S rRNA.</text>
</comment>
<keyword evidence="8 13" id="KW-0949">S-adenosyl-L-methionine</keyword>
<feature type="domain" description="SAM-dependent MTase RsmB/NOP-type" evidence="14">
    <location>
        <begin position="171"/>
        <end position="458"/>
    </location>
</feature>
<evidence type="ECO:0000256" key="7">
    <source>
        <dbReference type="ARBA" id="ARBA00022679"/>
    </source>
</evidence>
<dbReference type="Pfam" id="PF01029">
    <property type="entry name" value="NusB"/>
    <property type="match status" value="1"/>
</dbReference>
<dbReference type="Gene3D" id="3.40.50.150">
    <property type="entry name" value="Vaccinia Virus protein VP39"/>
    <property type="match status" value="1"/>
</dbReference>
<dbReference type="InterPro" id="IPR023267">
    <property type="entry name" value="RCMT"/>
</dbReference>
<keyword evidence="4" id="KW-0963">Cytoplasm</keyword>
<dbReference type="InterPro" id="IPR035926">
    <property type="entry name" value="NusB-like_sf"/>
</dbReference>
<evidence type="ECO:0000256" key="5">
    <source>
        <dbReference type="ARBA" id="ARBA00022552"/>
    </source>
</evidence>
<proteinExistence type="inferred from homology"/>
<dbReference type="InterPro" id="IPR001678">
    <property type="entry name" value="MeTrfase_RsmB-F_NOP2_dom"/>
</dbReference>
<reference evidence="15 16" key="1">
    <citation type="submission" date="2020-11" db="EMBL/GenBank/DDBJ databases">
        <title>Fusibacter basophilias sp. nov.</title>
        <authorList>
            <person name="Qiu D."/>
        </authorList>
    </citation>
    <scope>NUCLEOTIDE SEQUENCE [LARGE SCALE GENOMIC DNA]</scope>
    <source>
        <strain evidence="15 16">Q10-2</strain>
    </source>
</reference>
<feature type="binding site" evidence="13">
    <location>
        <position position="287"/>
    </location>
    <ligand>
        <name>S-adenosyl-L-methionine</name>
        <dbReference type="ChEBI" id="CHEBI:59789"/>
    </ligand>
</feature>
<dbReference type="CDD" id="cd02440">
    <property type="entry name" value="AdoMet_MTases"/>
    <property type="match status" value="1"/>
</dbReference>
<dbReference type="PROSITE" id="PS51686">
    <property type="entry name" value="SAM_MT_RSMB_NOP"/>
    <property type="match status" value="1"/>
</dbReference>
<dbReference type="SUPFAM" id="SSF53335">
    <property type="entry name" value="S-adenosyl-L-methionine-dependent methyltransferases"/>
    <property type="match status" value="1"/>
</dbReference>
<dbReference type="NCBIfam" id="TIGR00563">
    <property type="entry name" value="rsmB"/>
    <property type="match status" value="1"/>
</dbReference>
<dbReference type="Pfam" id="PF01189">
    <property type="entry name" value="Methyltr_RsmB-F"/>
    <property type="match status" value="1"/>
</dbReference>
<evidence type="ECO:0000256" key="6">
    <source>
        <dbReference type="ARBA" id="ARBA00022603"/>
    </source>
</evidence>
<dbReference type="PRINTS" id="PR02008">
    <property type="entry name" value="RCMTFAMILY"/>
</dbReference>
<keyword evidence="7 13" id="KW-0808">Transferase</keyword>
<comment type="catalytic activity">
    <reaction evidence="12">
        <text>cytidine(967) in 16S rRNA + S-adenosyl-L-methionine = 5-methylcytidine(967) in 16S rRNA + S-adenosyl-L-homocysteine + H(+)</text>
        <dbReference type="Rhea" id="RHEA:42748"/>
        <dbReference type="Rhea" id="RHEA-COMP:10219"/>
        <dbReference type="Rhea" id="RHEA-COMP:10220"/>
        <dbReference type="ChEBI" id="CHEBI:15378"/>
        <dbReference type="ChEBI" id="CHEBI:57856"/>
        <dbReference type="ChEBI" id="CHEBI:59789"/>
        <dbReference type="ChEBI" id="CHEBI:74483"/>
        <dbReference type="ChEBI" id="CHEBI:82748"/>
        <dbReference type="EC" id="2.1.1.176"/>
    </reaction>
</comment>
<evidence type="ECO:0000256" key="1">
    <source>
        <dbReference type="ARBA" id="ARBA00002724"/>
    </source>
</evidence>
<dbReference type="NCBIfam" id="NF011494">
    <property type="entry name" value="PRK14902.1"/>
    <property type="match status" value="1"/>
</dbReference>
<keyword evidence="9 13" id="KW-0694">RNA-binding</keyword>
<feature type="active site" description="Nucleophile" evidence="13">
    <location>
        <position position="385"/>
    </location>
</feature>
<comment type="similarity">
    <text evidence="13">Belongs to the class I-like SAM-binding methyltransferase superfamily. RsmB/NOP family.</text>
</comment>
<evidence type="ECO:0000256" key="12">
    <source>
        <dbReference type="ARBA" id="ARBA00047283"/>
    </source>
</evidence>
<feature type="binding site" evidence="13">
    <location>
        <position position="332"/>
    </location>
    <ligand>
        <name>S-adenosyl-L-methionine</name>
        <dbReference type="ChEBI" id="CHEBI:59789"/>
    </ligand>
</feature>
<evidence type="ECO:0000256" key="9">
    <source>
        <dbReference type="ARBA" id="ARBA00022884"/>
    </source>
</evidence>
<dbReference type="InterPro" id="IPR054728">
    <property type="entry name" value="RsmB-like_ferredoxin"/>
</dbReference>
<keyword evidence="16" id="KW-1185">Reference proteome</keyword>
<evidence type="ECO:0000313" key="15">
    <source>
        <dbReference type="EMBL" id="MBF4691673.1"/>
    </source>
</evidence>
<dbReference type="InterPro" id="IPR049560">
    <property type="entry name" value="MeTrfase_RsmB-F_NOP2_cat"/>
</dbReference>
<dbReference type="EMBL" id="JADKNH010000001">
    <property type="protein sequence ID" value="MBF4691673.1"/>
    <property type="molecule type" value="Genomic_DNA"/>
</dbReference>
<evidence type="ECO:0000256" key="4">
    <source>
        <dbReference type="ARBA" id="ARBA00022490"/>
    </source>
</evidence>
<organism evidence="15 16">
    <name type="scientific">Fusibacter ferrireducens</name>
    <dbReference type="NCBI Taxonomy" id="2785058"/>
    <lineage>
        <taxon>Bacteria</taxon>
        <taxon>Bacillati</taxon>
        <taxon>Bacillota</taxon>
        <taxon>Clostridia</taxon>
        <taxon>Eubacteriales</taxon>
        <taxon>Eubacteriales Family XII. Incertae Sedis</taxon>
        <taxon>Fusibacter</taxon>
    </lineage>
</organism>
<evidence type="ECO:0000256" key="3">
    <source>
        <dbReference type="ARBA" id="ARBA00012140"/>
    </source>
</evidence>